<keyword evidence="7" id="KW-0862">Zinc</keyword>
<dbReference type="InterPro" id="IPR050717">
    <property type="entry name" value="C2H2-ZF_Transcription_Reg"/>
</dbReference>
<feature type="domain" description="C2H2-type" evidence="13">
    <location>
        <begin position="228"/>
        <end position="255"/>
    </location>
</feature>
<protein>
    <recommendedName>
        <fullName evidence="13">C2H2-type domain-containing protein</fullName>
    </recommendedName>
</protein>
<dbReference type="InterPro" id="IPR013087">
    <property type="entry name" value="Znf_C2H2_type"/>
</dbReference>
<reference evidence="14" key="2">
    <citation type="submission" date="2025-09" db="UniProtKB">
        <authorList>
            <consortium name="Ensembl"/>
        </authorList>
    </citation>
    <scope>IDENTIFICATION</scope>
</reference>
<proteinExistence type="inferred from homology"/>
<dbReference type="FunFam" id="3.30.160.60:FF:002343">
    <property type="entry name" value="Zinc finger protein 33A"/>
    <property type="match status" value="2"/>
</dbReference>
<evidence type="ECO:0000256" key="6">
    <source>
        <dbReference type="ARBA" id="ARBA00022771"/>
    </source>
</evidence>
<dbReference type="GO" id="GO:0008270">
    <property type="term" value="F:zinc ion binding"/>
    <property type="evidence" value="ECO:0007669"/>
    <property type="project" value="UniProtKB-KW"/>
</dbReference>
<keyword evidence="6 12" id="KW-0863">Zinc-finger</keyword>
<keyword evidence="9" id="KW-0238">DNA-binding</keyword>
<evidence type="ECO:0000313" key="14">
    <source>
        <dbReference type="Ensembl" id="ENSSMRP00000025898.1"/>
    </source>
</evidence>
<dbReference type="FunFam" id="3.30.160.60:FF:000990">
    <property type="entry name" value="zinc finger protein 629 isoform X2"/>
    <property type="match status" value="1"/>
</dbReference>
<evidence type="ECO:0000256" key="11">
    <source>
        <dbReference type="ARBA" id="ARBA00023242"/>
    </source>
</evidence>
<evidence type="ECO:0000256" key="1">
    <source>
        <dbReference type="ARBA" id="ARBA00003767"/>
    </source>
</evidence>
<dbReference type="GO" id="GO:0005634">
    <property type="term" value="C:nucleus"/>
    <property type="evidence" value="ECO:0007669"/>
    <property type="project" value="UniProtKB-SubCell"/>
</dbReference>
<dbReference type="OMA" id="RIVINHH"/>
<dbReference type="PANTHER" id="PTHR14196:SF12">
    <property type="entry name" value="ZINC FINGER PROTEIN 208-LIKE"/>
    <property type="match status" value="1"/>
</dbReference>
<keyword evidence="10" id="KW-0804">Transcription</keyword>
<comment type="similarity">
    <text evidence="3">Belongs to the krueppel C2H2-type zinc-finger protein family.</text>
</comment>
<dbReference type="FunFam" id="3.30.160.60:FF:000446">
    <property type="entry name" value="Zinc finger protein"/>
    <property type="match status" value="1"/>
</dbReference>
<dbReference type="PANTHER" id="PTHR14196">
    <property type="entry name" value="ODD-SKIPPED - RELATED"/>
    <property type="match status" value="1"/>
</dbReference>
<evidence type="ECO:0000256" key="2">
    <source>
        <dbReference type="ARBA" id="ARBA00004123"/>
    </source>
</evidence>
<sequence>MNFAAVKGSGLKGFIHALHRARKRRQLAGRAGSVEEALFVPERDLESCLFSYCGRNLHHLGAKRRTFALSKGLFSRPSLVERESEVTSFCRGRRSTFQVLEDGAGTCGTWRGPRRRGGGQVLRGAPSVSPFPLPHLQERCRGQERTFALYPPPAFSLQGWDAQTQDRDHELRTKRHLLWHFSTSGDKEIQEFLRPEDQNKRGKKKHPVCEKIQSLTVHQRTHTGEKPYECTECGKSFIDSGTFSAHRRMHTGEKPYQCMECGKSFRLRQSLAVHQRTHTGEKPYKCTECGKSFRSSGGFNLTSHQRTHTGEKPYKCTECGKSFSVSSSLILHKRTHTGQKPYPCLQCSKSFSESSKFYCGESSKYTPTI</sequence>
<dbReference type="GeneTree" id="ENSGT01150000286952"/>
<evidence type="ECO:0000256" key="3">
    <source>
        <dbReference type="ARBA" id="ARBA00006991"/>
    </source>
</evidence>
<dbReference type="Pfam" id="PF00096">
    <property type="entry name" value="zf-C2H2"/>
    <property type="match status" value="2"/>
</dbReference>
<dbReference type="Ensembl" id="ENSSMRT00000030285.1">
    <property type="protein sequence ID" value="ENSSMRP00000025898.1"/>
    <property type="gene ID" value="ENSSMRG00000019986.1"/>
</dbReference>
<dbReference type="SMART" id="SM00355">
    <property type="entry name" value="ZnF_C2H2"/>
    <property type="match status" value="4"/>
</dbReference>
<evidence type="ECO:0000259" key="13">
    <source>
        <dbReference type="PROSITE" id="PS50157"/>
    </source>
</evidence>
<evidence type="ECO:0000256" key="7">
    <source>
        <dbReference type="ARBA" id="ARBA00022833"/>
    </source>
</evidence>
<keyword evidence="4" id="KW-0479">Metal-binding</keyword>
<evidence type="ECO:0000313" key="15">
    <source>
        <dbReference type="Proteomes" id="UP000694421"/>
    </source>
</evidence>
<dbReference type="FunFam" id="3.30.160.60:FF:001509">
    <property type="entry name" value="Zinc finger protein 616"/>
    <property type="match status" value="1"/>
</dbReference>
<reference evidence="14" key="1">
    <citation type="submission" date="2025-08" db="UniProtKB">
        <authorList>
            <consortium name="Ensembl"/>
        </authorList>
    </citation>
    <scope>IDENTIFICATION</scope>
</reference>
<name>A0A8D0E327_SALMN</name>
<dbReference type="Gene3D" id="3.30.160.60">
    <property type="entry name" value="Classic Zinc Finger"/>
    <property type="match status" value="6"/>
</dbReference>
<dbReference type="GO" id="GO:0000977">
    <property type="term" value="F:RNA polymerase II transcription regulatory region sequence-specific DNA binding"/>
    <property type="evidence" value="ECO:0007669"/>
    <property type="project" value="TreeGrafter"/>
</dbReference>
<keyword evidence="8" id="KW-0805">Transcription regulation</keyword>
<evidence type="ECO:0000256" key="4">
    <source>
        <dbReference type="ARBA" id="ARBA00022723"/>
    </source>
</evidence>
<dbReference type="PROSITE" id="PS50157">
    <property type="entry name" value="ZINC_FINGER_C2H2_2"/>
    <property type="match status" value="4"/>
</dbReference>
<dbReference type="AlphaFoldDB" id="A0A8D0E327"/>
<evidence type="ECO:0000256" key="10">
    <source>
        <dbReference type="ARBA" id="ARBA00023163"/>
    </source>
</evidence>
<comment type="subcellular location">
    <subcellularLocation>
        <location evidence="2">Nucleus</location>
    </subcellularLocation>
</comment>
<feature type="domain" description="C2H2-type" evidence="13">
    <location>
        <begin position="284"/>
        <end position="313"/>
    </location>
</feature>
<keyword evidence="5" id="KW-0677">Repeat</keyword>
<feature type="domain" description="C2H2-type" evidence="13">
    <location>
        <begin position="256"/>
        <end position="283"/>
    </location>
</feature>
<dbReference type="SUPFAM" id="SSF57667">
    <property type="entry name" value="beta-beta-alpha zinc fingers"/>
    <property type="match status" value="3"/>
</dbReference>
<evidence type="ECO:0000256" key="12">
    <source>
        <dbReference type="PROSITE-ProRule" id="PRU00042"/>
    </source>
</evidence>
<accession>A0A8D0E327</accession>
<dbReference type="Pfam" id="PF13465">
    <property type="entry name" value="zf-H2C2_2"/>
    <property type="match status" value="1"/>
</dbReference>
<dbReference type="GO" id="GO:0000981">
    <property type="term" value="F:DNA-binding transcription factor activity, RNA polymerase II-specific"/>
    <property type="evidence" value="ECO:0007669"/>
    <property type="project" value="TreeGrafter"/>
</dbReference>
<keyword evidence="15" id="KW-1185">Reference proteome</keyword>
<evidence type="ECO:0000256" key="5">
    <source>
        <dbReference type="ARBA" id="ARBA00022737"/>
    </source>
</evidence>
<dbReference type="InterPro" id="IPR036236">
    <property type="entry name" value="Znf_C2H2_sf"/>
</dbReference>
<evidence type="ECO:0000256" key="9">
    <source>
        <dbReference type="ARBA" id="ARBA00023125"/>
    </source>
</evidence>
<evidence type="ECO:0000256" key="8">
    <source>
        <dbReference type="ARBA" id="ARBA00023015"/>
    </source>
</evidence>
<dbReference type="Proteomes" id="UP000694421">
    <property type="component" value="Unplaced"/>
</dbReference>
<keyword evidence="11" id="KW-0539">Nucleus</keyword>
<feature type="domain" description="C2H2-type" evidence="13">
    <location>
        <begin position="314"/>
        <end position="341"/>
    </location>
</feature>
<dbReference type="PROSITE" id="PS00028">
    <property type="entry name" value="ZINC_FINGER_C2H2_1"/>
    <property type="match status" value="3"/>
</dbReference>
<organism evidence="14 15">
    <name type="scientific">Salvator merianae</name>
    <name type="common">Argentine black and white tegu</name>
    <name type="synonym">Tupinambis merianae</name>
    <dbReference type="NCBI Taxonomy" id="96440"/>
    <lineage>
        <taxon>Eukaryota</taxon>
        <taxon>Metazoa</taxon>
        <taxon>Chordata</taxon>
        <taxon>Craniata</taxon>
        <taxon>Vertebrata</taxon>
        <taxon>Euteleostomi</taxon>
        <taxon>Lepidosauria</taxon>
        <taxon>Squamata</taxon>
        <taxon>Bifurcata</taxon>
        <taxon>Unidentata</taxon>
        <taxon>Episquamata</taxon>
        <taxon>Laterata</taxon>
        <taxon>Teiioidea</taxon>
        <taxon>Teiidae</taxon>
        <taxon>Salvator</taxon>
    </lineage>
</organism>
<comment type="function">
    <text evidence="1">May be involved in transcriptional regulation.</text>
</comment>